<evidence type="ECO:0000313" key="4">
    <source>
        <dbReference type="Proteomes" id="UP000032221"/>
    </source>
</evidence>
<proteinExistence type="predicted"/>
<dbReference type="PATRIC" id="fig|280871.6.peg.545"/>
<dbReference type="AlphaFoldDB" id="A0A0D1LQK0"/>
<protein>
    <submittedName>
        <fullName evidence="3">Metal-dependent hydrolase</fullName>
    </submittedName>
</protein>
<evidence type="ECO:0000256" key="1">
    <source>
        <dbReference type="SAM" id="Phobius"/>
    </source>
</evidence>
<keyword evidence="4" id="KW-1185">Reference proteome</keyword>
<accession>A0A0D1LQK0</accession>
<evidence type="ECO:0000259" key="2">
    <source>
        <dbReference type="Pfam" id="PF03372"/>
    </source>
</evidence>
<dbReference type="Gene3D" id="3.60.10.10">
    <property type="entry name" value="Endonuclease/exonuclease/phosphatase"/>
    <property type="match status" value="1"/>
</dbReference>
<feature type="transmembrane region" description="Helical" evidence="1">
    <location>
        <begin position="60"/>
        <end position="81"/>
    </location>
</feature>
<dbReference type="InterPro" id="IPR005135">
    <property type="entry name" value="Endo/exonuclease/phosphatase"/>
</dbReference>
<feature type="transmembrane region" description="Helical" evidence="1">
    <location>
        <begin position="33"/>
        <end position="54"/>
    </location>
</feature>
<name>A0A0D1LQK0_9MYCO</name>
<keyword evidence="1" id="KW-1133">Transmembrane helix</keyword>
<keyword evidence="1" id="KW-0472">Membrane</keyword>
<dbReference type="RefSeq" id="WP_043984417.1">
    <property type="nucleotide sequence ID" value="NZ_JXST01000003.1"/>
</dbReference>
<keyword evidence="3" id="KW-0378">Hydrolase</keyword>
<dbReference type="Pfam" id="PF03372">
    <property type="entry name" value="Exo_endo_phos"/>
    <property type="match status" value="1"/>
</dbReference>
<dbReference type="EMBL" id="JXST01000003">
    <property type="protein sequence ID" value="KIU18366.1"/>
    <property type="molecule type" value="Genomic_DNA"/>
</dbReference>
<feature type="domain" description="Endonuclease/exonuclease/phosphatase" evidence="2">
    <location>
        <begin position="95"/>
        <end position="304"/>
    </location>
</feature>
<dbReference type="Proteomes" id="UP000032221">
    <property type="component" value="Unassembled WGS sequence"/>
</dbReference>
<sequence>MWQSVLTYTGAIALGAAIVGLAARWIPIVNRLLLALAAAVPYLVLGAPVAAVLFGTVGNWPLAAVAVATTVAAAVVQIPLFRRAKAPSGTALRFLSANLRYGRAEAEPVVRYAEESADIVALQELTPAALARLEAAGLDRLFPYRALREMDEPGGVGIWSRYPITDIRIDDGFWLGMLAVTVQIPGAGSATTVMTVHLSAPWPDPLQGWRDDLARLADTLLKAAQASSGPVLLAGDLNATPDMREFRRLLRQGYRDAGAQAGAGVVRTHPADIVAPPVFAVDHILTRGYVATSVRTLQVPGSDHRALLAQLVAG</sequence>
<keyword evidence="1" id="KW-0812">Transmembrane</keyword>
<comment type="caution">
    <text evidence="3">The sequence shown here is derived from an EMBL/GenBank/DDBJ whole genome shotgun (WGS) entry which is preliminary data.</text>
</comment>
<dbReference type="SUPFAM" id="SSF56219">
    <property type="entry name" value="DNase I-like"/>
    <property type="match status" value="1"/>
</dbReference>
<gene>
    <name evidence="3" type="ORF">TL10_02700</name>
</gene>
<feature type="transmembrane region" description="Helical" evidence="1">
    <location>
        <begin position="6"/>
        <end position="26"/>
    </location>
</feature>
<organism evidence="3 4">
    <name type="scientific">Mycolicibacterium llatzerense</name>
    <dbReference type="NCBI Taxonomy" id="280871"/>
    <lineage>
        <taxon>Bacteria</taxon>
        <taxon>Bacillati</taxon>
        <taxon>Actinomycetota</taxon>
        <taxon>Actinomycetes</taxon>
        <taxon>Mycobacteriales</taxon>
        <taxon>Mycobacteriaceae</taxon>
        <taxon>Mycolicibacterium</taxon>
    </lineage>
</organism>
<evidence type="ECO:0000313" key="3">
    <source>
        <dbReference type="EMBL" id="KIU18366.1"/>
    </source>
</evidence>
<dbReference type="InterPro" id="IPR036691">
    <property type="entry name" value="Endo/exonu/phosph_ase_sf"/>
</dbReference>
<dbReference type="GO" id="GO:0016787">
    <property type="term" value="F:hydrolase activity"/>
    <property type="evidence" value="ECO:0007669"/>
    <property type="project" value="UniProtKB-KW"/>
</dbReference>
<reference evidence="3 4" key="1">
    <citation type="submission" date="2015-01" db="EMBL/GenBank/DDBJ databases">
        <title>Genome sequence of Mycobacterium llatzerense and Mycobacterium immunogenum recovered from brain abscess.</title>
        <authorList>
            <person name="Greninger A.L."/>
            <person name="Langelier C."/>
            <person name="Cunningham G."/>
            <person name="Chiu C.Y."/>
            <person name="Miller S."/>
        </authorList>
    </citation>
    <scope>NUCLEOTIDE SEQUENCE [LARGE SCALE GENOMIC DNA]</scope>
    <source>
        <strain evidence="3 4">CLUC14</strain>
    </source>
</reference>